<evidence type="ECO:0000313" key="11">
    <source>
        <dbReference type="Proteomes" id="UP000315082"/>
    </source>
</evidence>
<keyword evidence="10" id="KW-0282">Flagellum</keyword>
<comment type="function">
    <text evidence="5">A flexible structure which links the flagellar filament to the drive apparatus in the basal body.</text>
</comment>
<evidence type="ECO:0000259" key="8">
    <source>
        <dbReference type="Pfam" id="PF07559"/>
    </source>
</evidence>
<dbReference type="Pfam" id="PF06429">
    <property type="entry name" value="Flg_bbr_C"/>
    <property type="match status" value="1"/>
</dbReference>
<evidence type="ECO:0000259" key="9">
    <source>
        <dbReference type="Pfam" id="PF22692"/>
    </source>
</evidence>
<feature type="domain" description="Flagellar basal body rod protein N-terminal" evidence="6">
    <location>
        <begin position="7"/>
        <end position="37"/>
    </location>
</feature>
<comment type="similarity">
    <text evidence="2 5">Belongs to the flagella basal body rod proteins family.</text>
</comment>
<feature type="domain" description="Flagellar hook protein FlgE/F/G-like D1" evidence="9">
    <location>
        <begin position="97"/>
        <end position="165"/>
    </location>
</feature>
<dbReference type="InterPro" id="IPR001444">
    <property type="entry name" value="Flag_bb_rod_N"/>
</dbReference>
<dbReference type="InterPro" id="IPR053967">
    <property type="entry name" value="LlgE_F_G-like_D1"/>
</dbReference>
<accession>A0A518JN40</accession>
<dbReference type="InterPro" id="IPR037925">
    <property type="entry name" value="FlgE/F/G-like"/>
</dbReference>
<dbReference type="Proteomes" id="UP000315082">
    <property type="component" value="Chromosome"/>
</dbReference>
<dbReference type="PANTHER" id="PTHR30435:SF1">
    <property type="entry name" value="FLAGELLAR HOOK PROTEIN FLGE"/>
    <property type="match status" value="1"/>
</dbReference>
<dbReference type="GO" id="GO:0009425">
    <property type="term" value="C:bacterial-type flagellum basal body"/>
    <property type="evidence" value="ECO:0007669"/>
    <property type="project" value="UniProtKB-SubCell"/>
</dbReference>
<dbReference type="Pfam" id="PF07559">
    <property type="entry name" value="FlgE_D2"/>
    <property type="match status" value="1"/>
</dbReference>
<dbReference type="EMBL" id="CP036348">
    <property type="protein sequence ID" value="QDV66927.1"/>
    <property type="molecule type" value="Genomic_DNA"/>
</dbReference>
<feature type="domain" description="Flagellar basal-body/hook protein C-terminal" evidence="7">
    <location>
        <begin position="765"/>
        <end position="809"/>
    </location>
</feature>
<dbReference type="RefSeq" id="WP_145090228.1">
    <property type="nucleotide sequence ID" value="NZ_CP036348.1"/>
</dbReference>
<sequence length="811" mass="84970">MGLASALSTALTGLSAAETQIDVIGNNLANAQTVGFKASTAVFATQFLQTQSLGAAPTAENGGTNPRQIGLGVQVAEITSDFTQGTIEISSTPSHLAIQGEGFFIVESSQGENLYTRNGIFKLNSENQLTTATGQRLLGFGADDSFRIEETQLKPITIPLGSESVAKSTTEVTFEGTLTPQGEVADVSQVIQSAILGDAAVPRPDGSDIDIGTSPVPSSTGVSTAVAGGGALAAGNYQYRFTYVDNAGRETVPSAAVSVNAATGQQITLGNLPASPSPEYTSVNIYRTAAGGTEFFQLDTATTGGTYIDDGSTALSTTALDTDTLSGNYTYMVTYHKSGSTESIPSVLIGPQNVVDGRITLDGFPIPPTPPTGGGFPEYDEIRIYRNLANDQNNFYLVDTVTPYDTYTDSKSDAEISDLDITGNKLLDLNGPTINSNTLLTNVLKRDGLNYSPVFTVGTMSYQGEKGNRLLGTKELEITATSTVQDLIDFVESASGIQILQIDSQNPIPASENNIPGETGTLIPGGYIQDGTIRFVSNTGELNALDIDLTSFRIEDDLGNVTVPNLAFGTIQEAEGTSAVADLVVYDSLGNPLDLRITTTLEERSDEQTVYRWYADSSENQSTTTDGISVGTGLIRFDGNGNFISASNTQVNINRSGSPSVSPLQFDLDFSSVSGLATETASLAATRQDGSAPGVLTSYVIGEDGIVRGVFSNGVTRDLGQIQLARFANPAGLDERGQNLYAQGINTGLPVQGGPGENGIGAIRAGALELSNTDMGADLVDLVLAGTQYRGNTRVITSTQELLDELLNLAR</sequence>
<evidence type="ECO:0000256" key="3">
    <source>
        <dbReference type="ARBA" id="ARBA00019015"/>
    </source>
</evidence>
<dbReference type="GO" id="GO:0005829">
    <property type="term" value="C:cytosol"/>
    <property type="evidence" value="ECO:0007669"/>
    <property type="project" value="TreeGrafter"/>
</dbReference>
<dbReference type="Gene3D" id="2.60.98.20">
    <property type="entry name" value="Flagellar hook protein FlgE"/>
    <property type="match status" value="1"/>
</dbReference>
<protein>
    <recommendedName>
        <fullName evidence="3 5">Flagellar hook protein FlgE</fullName>
    </recommendedName>
</protein>
<dbReference type="AlphaFoldDB" id="A0A518JN40"/>
<feature type="domain" description="Flagellar hook protein FlgE D2" evidence="8">
    <location>
        <begin position="565"/>
        <end position="690"/>
    </location>
</feature>
<dbReference type="KEGG" id="rcf:Poly24_06160"/>
<comment type="subcellular location">
    <subcellularLocation>
        <location evidence="1 5">Bacterial flagellum basal body</location>
    </subcellularLocation>
</comment>
<keyword evidence="10" id="KW-0969">Cilium</keyword>
<dbReference type="Pfam" id="PF22692">
    <property type="entry name" value="LlgE_F_G_D1"/>
    <property type="match status" value="1"/>
</dbReference>
<dbReference type="Pfam" id="PF00460">
    <property type="entry name" value="Flg_bb_rod"/>
    <property type="match status" value="1"/>
</dbReference>
<evidence type="ECO:0000313" key="10">
    <source>
        <dbReference type="EMBL" id="QDV66927.1"/>
    </source>
</evidence>
<reference evidence="10 11" key="1">
    <citation type="submission" date="2019-02" db="EMBL/GenBank/DDBJ databases">
        <title>Deep-cultivation of Planctomycetes and their phenomic and genomic characterization uncovers novel biology.</title>
        <authorList>
            <person name="Wiegand S."/>
            <person name="Jogler M."/>
            <person name="Boedeker C."/>
            <person name="Pinto D."/>
            <person name="Vollmers J."/>
            <person name="Rivas-Marin E."/>
            <person name="Kohn T."/>
            <person name="Peeters S.H."/>
            <person name="Heuer A."/>
            <person name="Rast P."/>
            <person name="Oberbeckmann S."/>
            <person name="Bunk B."/>
            <person name="Jeske O."/>
            <person name="Meyerdierks A."/>
            <person name="Storesund J.E."/>
            <person name="Kallscheuer N."/>
            <person name="Luecker S."/>
            <person name="Lage O.M."/>
            <person name="Pohl T."/>
            <person name="Merkel B.J."/>
            <person name="Hornburger P."/>
            <person name="Mueller R.-W."/>
            <person name="Bruemmer F."/>
            <person name="Labrenz M."/>
            <person name="Spormann A.M."/>
            <person name="Op den Camp H."/>
            <person name="Overmann J."/>
            <person name="Amann R."/>
            <person name="Jetten M.S.M."/>
            <person name="Mascher T."/>
            <person name="Medema M.H."/>
            <person name="Devos D.P."/>
            <person name="Kaster A.-K."/>
            <person name="Ovreas L."/>
            <person name="Rohde M."/>
            <person name="Galperin M.Y."/>
            <person name="Jogler C."/>
        </authorList>
    </citation>
    <scope>NUCLEOTIDE SEQUENCE [LARGE SCALE GENOMIC DNA]</scope>
    <source>
        <strain evidence="10 11">Poly24</strain>
    </source>
</reference>
<evidence type="ECO:0000259" key="7">
    <source>
        <dbReference type="Pfam" id="PF06429"/>
    </source>
</evidence>
<dbReference type="NCBIfam" id="TIGR03506">
    <property type="entry name" value="FlgEFG_subfam"/>
    <property type="match status" value="2"/>
</dbReference>
<keyword evidence="11" id="KW-1185">Reference proteome</keyword>
<evidence type="ECO:0000259" key="6">
    <source>
        <dbReference type="Pfam" id="PF00460"/>
    </source>
</evidence>
<gene>
    <name evidence="10" type="primary">flgE</name>
    <name evidence="10" type="ORF">Poly24_06160</name>
</gene>
<dbReference type="GO" id="GO:0009424">
    <property type="term" value="C:bacterial-type flagellum hook"/>
    <property type="evidence" value="ECO:0007669"/>
    <property type="project" value="TreeGrafter"/>
</dbReference>
<organism evidence="10 11">
    <name type="scientific">Rosistilla carotiformis</name>
    <dbReference type="NCBI Taxonomy" id="2528017"/>
    <lineage>
        <taxon>Bacteria</taxon>
        <taxon>Pseudomonadati</taxon>
        <taxon>Planctomycetota</taxon>
        <taxon>Planctomycetia</taxon>
        <taxon>Pirellulales</taxon>
        <taxon>Pirellulaceae</taxon>
        <taxon>Rosistilla</taxon>
    </lineage>
</organism>
<dbReference type="OrthoDB" id="9804559at2"/>
<name>A0A518JN40_9BACT</name>
<dbReference type="InterPro" id="IPR010930">
    <property type="entry name" value="Flg_bb/hook_C_dom"/>
</dbReference>
<dbReference type="InterPro" id="IPR037058">
    <property type="entry name" value="Falgellar_hook_FlgE_sf"/>
</dbReference>
<dbReference type="SUPFAM" id="SSF117143">
    <property type="entry name" value="Flagellar hook protein flgE"/>
    <property type="match status" value="2"/>
</dbReference>
<dbReference type="GO" id="GO:0071978">
    <property type="term" value="P:bacterial-type flagellum-dependent swarming motility"/>
    <property type="evidence" value="ECO:0007669"/>
    <property type="project" value="TreeGrafter"/>
</dbReference>
<evidence type="ECO:0000256" key="5">
    <source>
        <dbReference type="RuleBase" id="RU362116"/>
    </source>
</evidence>
<proteinExistence type="inferred from homology"/>
<dbReference type="InterPro" id="IPR020013">
    <property type="entry name" value="Flagellar_FlgE/F/G"/>
</dbReference>
<dbReference type="InterPro" id="IPR011491">
    <property type="entry name" value="FlgE_D2"/>
</dbReference>
<dbReference type="PANTHER" id="PTHR30435">
    <property type="entry name" value="FLAGELLAR PROTEIN"/>
    <property type="match status" value="1"/>
</dbReference>
<evidence type="ECO:0000256" key="4">
    <source>
        <dbReference type="ARBA" id="ARBA00023143"/>
    </source>
</evidence>
<evidence type="ECO:0000256" key="1">
    <source>
        <dbReference type="ARBA" id="ARBA00004117"/>
    </source>
</evidence>
<keyword evidence="4 5" id="KW-0975">Bacterial flagellum</keyword>
<keyword evidence="10" id="KW-0966">Cell projection</keyword>
<evidence type="ECO:0000256" key="2">
    <source>
        <dbReference type="ARBA" id="ARBA00009677"/>
    </source>
</evidence>